<protein>
    <submittedName>
        <fullName evidence="1">Uncharacterized protein</fullName>
    </submittedName>
</protein>
<reference evidence="1" key="1">
    <citation type="submission" date="2022-03" db="EMBL/GenBank/DDBJ databases">
        <title>Genomic analyses of argali, domestic sheep and their hybrids provide insights into chromosomal evolution, heterosis and genetic basis of agronomic traits.</title>
        <authorList>
            <person name="Li M."/>
        </authorList>
    </citation>
    <scope>NUCLEOTIDE SEQUENCE</scope>
    <source>
        <strain evidence="1">CAU-MHL-2022a</strain>
        <tissue evidence="1">Skin</tissue>
    </source>
</reference>
<evidence type="ECO:0000313" key="1">
    <source>
        <dbReference type="EMBL" id="KAI4536935.1"/>
    </source>
</evidence>
<evidence type="ECO:0000313" key="2">
    <source>
        <dbReference type="Proteomes" id="UP001214576"/>
    </source>
</evidence>
<name>A0AAD4Y443_OVIAM</name>
<accession>A0AAD4Y443</accession>
<proteinExistence type="predicted"/>
<keyword evidence="2" id="KW-1185">Reference proteome</keyword>
<dbReference type="Proteomes" id="UP001214576">
    <property type="component" value="Unassembled WGS sequence"/>
</dbReference>
<organism evidence="1 2">
    <name type="scientific">Ovis ammon polii</name>
    <dbReference type="NCBI Taxonomy" id="230172"/>
    <lineage>
        <taxon>Eukaryota</taxon>
        <taxon>Metazoa</taxon>
        <taxon>Chordata</taxon>
        <taxon>Craniata</taxon>
        <taxon>Vertebrata</taxon>
        <taxon>Euteleostomi</taxon>
        <taxon>Mammalia</taxon>
        <taxon>Eutheria</taxon>
        <taxon>Laurasiatheria</taxon>
        <taxon>Artiodactyla</taxon>
        <taxon>Ruminantia</taxon>
        <taxon>Pecora</taxon>
        <taxon>Bovidae</taxon>
        <taxon>Caprinae</taxon>
        <taxon>Ovis</taxon>
    </lineage>
</organism>
<gene>
    <name evidence="1" type="ORF">MG293_013138</name>
</gene>
<sequence length="136" mass="13985">MVSNDPVLAGLPCPQHPAKGLGPGALSCLPTGLATLAWGHSPCNKGLLGPGPPQLPVRLAPLLSAFPAGGLGHMQLLRLGCDRWGLTGKCGPGYPSPQTILEGWMLGPGGFHDSKPGLEVAAEQGQRRGLDFKPEV</sequence>
<comment type="caution">
    <text evidence="1">The sequence shown here is derived from an EMBL/GenBank/DDBJ whole genome shotgun (WGS) entry which is preliminary data.</text>
</comment>
<dbReference type="EMBL" id="JAKZEL010000015">
    <property type="protein sequence ID" value="KAI4536935.1"/>
    <property type="molecule type" value="Genomic_DNA"/>
</dbReference>
<dbReference type="AlphaFoldDB" id="A0AAD4Y443"/>